<sequence>MSSALQKWADLLARDEIEISAHENNVAIEQGDPGDGDYGYRGWANLPYREIPEMKLIKEN</sequence>
<proteinExistence type="predicted"/>
<name>A0ABV7QNJ3_9PSEU</name>
<protein>
    <submittedName>
        <fullName evidence="1">Uncharacterized protein</fullName>
    </submittedName>
</protein>
<comment type="caution">
    <text evidence="1">The sequence shown here is derived from an EMBL/GenBank/DDBJ whole genome shotgun (WGS) entry which is preliminary data.</text>
</comment>
<gene>
    <name evidence="1" type="ORF">ACFORO_26010</name>
</gene>
<dbReference type="Proteomes" id="UP001595764">
    <property type="component" value="Unassembled WGS sequence"/>
</dbReference>
<evidence type="ECO:0000313" key="1">
    <source>
        <dbReference type="EMBL" id="MFC3513651.1"/>
    </source>
</evidence>
<reference evidence="2" key="1">
    <citation type="journal article" date="2019" name="Int. J. Syst. Evol. Microbiol.">
        <title>The Global Catalogue of Microorganisms (GCM) 10K type strain sequencing project: providing services to taxonomists for standard genome sequencing and annotation.</title>
        <authorList>
            <consortium name="The Broad Institute Genomics Platform"/>
            <consortium name="The Broad Institute Genome Sequencing Center for Infectious Disease"/>
            <person name="Wu L."/>
            <person name="Ma J."/>
        </authorList>
    </citation>
    <scope>NUCLEOTIDE SEQUENCE [LARGE SCALE GENOMIC DNA]</scope>
    <source>
        <strain evidence="2">CGMCC 4.7682</strain>
    </source>
</reference>
<evidence type="ECO:0000313" key="2">
    <source>
        <dbReference type="Proteomes" id="UP001595764"/>
    </source>
</evidence>
<organism evidence="1 2">
    <name type="scientific">Amycolatopsis halotolerans</name>
    <dbReference type="NCBI Taxonomy" id="330083"/>
    <lineage>
        <taxon>Bacteria</taxon>
        <taxon>Bacillati</taxon>
        <taxon>Actinomycetota</taxon>
        <taxon>Actinomycetes</taxon>
        <taxon>Pseudonocardiales</taxon>
        <taxon>Pseudonocardiaceae</taxon>
        <taxon>Amycolatopsis</taxon>
    </lineage>
</organism>
<keyword evidence="2" id="KW-1185">Reference proteome</keyword>
<dbReference type="RefSeq" id="WP_377869066.1">
    <property type="nucleotide sequence ID" value="NZ_JBHMAY010000011.1"/>
</dbReference>
<accession>A0ABV7QNJ3</accession>
<dbReference type="EMBL" id="JBHRWI010000030">
    <property type="protein sequence ID" value="MFC3513651.1"/>
    <property type="molecule type" value="Genomic_DNA"/>
</dbReference>